<dbReference type="PANTHER" id="PTHR34220">
    <property type="entry name" value="SENSOR HISTIDINE KINASE YPDA"/>
    <property type="match status" value="1"/>
</dbReference>
<feature type="compositionally biased region" description="Basic and acidic residues" evidence="2">
    <location>
        <begin position="162"/>
        <end position="176"/>
    </location>
</feature>
<dbReference type="Proteomes" id="UP000637423">
    <property type="component" value="Unassembled WGS sequence"/>
</dbReference>
<dbReference type="EMBL" id="BMED01000006">
    <property type="protein sequence ID" value="GGC96473.1"/>
    <property type="molecule type" value="Genomic_DNA"/>
</dbReference>
<evidence type="ECO:0000313" key="5">
    <source>
        <dbReference type="EMBL" id="GGC96473.1"/>
    </source>
</evidence>
<gene>
    <name evidence="5" type="ORF">GCM10011396_49860</name>
</gene>
<evidence type="ECO:0000256" key="1">
    <source>
        <dbReference type="SAM" id="Coils"/>
    </source>
</evidence>
<dbReference type="AlphaFoldDB" id="A0A916V0K0"/>
<dbReference type="InterPro" id="IPR050640">
    <property type="entry name" value="Bact_2-comp_sensor_kinase"/>
</dbReference>
<dbReference type="RefSeq" id="WP_229751333.1">
    <property type="nucleotide sequence ID" value="NZ_BMED01000006.1"/>
</dbReference>
<feature type="compositionally biased region" description="Low complexity" evidence="2">
    <location>
        <begin position="177"/>
        <end position="188"/>
    </location>
</feature>
<feature type="transmembrane region" description="Helical" evidence="3">
    <location>
        <begin position="79"/>
        <end position="99"/>
    </location>
</feature>
<keyword evidence="3" id="KW-1133">Transmembrane helix</keyword>
<reference evidence="5" key="1">
    <citation type="journal article" date="2014" name="Int. J. Syst. Evol. Microbiol.">
        <title>Complete genome sequence of Corynebacterium casei LMG S-19264T (=DSM 44701T), isolated from a smear-ripened cheese.</title>
        <authorList>
            <consortium name="US DOE Joint Genome Institute (JGI-PGF)"/>
            <person name="Walter F."/>
            <person name="Albersmeier A."/>
            <person name="Kalinowski J."/>
            <person name="Ruckert C."/>
        </authorList>
    </citation>
    <scope>NUCLEOTIDE SEQUENCE</scope>
    <source>
        <strain evidence="5">CGMCC 1.10998</strain>
    </source>
</reference>
<accession>A0A916V0K0</accession>
<reference evidence="5" key="2">
    <citation type="submission" date="2020-09" db="EMBL/GenBank/DDBJ databases">
        <authorList>
            <person name="Sun Q."/>
            <person name="Zhou Y."/>
        </authorList>
    </citation>
    <scope>NUCLEOTIDE SEQUENCE</scope>
    <source>
        <strain evidence="5">CGMCC 1.10998</strain>
    </source>
</reference>
<feature type="transmembrane region" description="Helical" evidence="3">
    <location>
        <begin position="47"/>
        <end position="67"/>
    </location>
</feature>
<evidence type="ECO:0000256" key="2">
    <source>
        <dbReference type="SAM" id="MobiDB-lite"/>
    </source>
</evidence>
<dbReference type="InterPro" id="IPR010559">
    <property type="entry name" value="Sig_transdc_His_kin_internal"/>
</dbReference>
<dbReference type="Pfam" id="PF02518">
    <property type="entry name" value="HATPase_c"/>
    <property type="match status" value="1"/>
</dbReference>
<dbReference type="InterPro" id="IPR036890">
    <property type="entry name" value="HATPase_C_sf"/>
</dbReference>
<keyword evidence="3" id="KW-0812">Transmembrane</keyword>
<comment type="caution">
    <text evidence="5">The sequence shown here is derived from an EMBL/GenBank/DDBJ whole genome shotgun (WGS) entry which is preliminary data.</text>
</comment>
<sequence length="497" mass="53020">MTAVNKTSLPARQDQLLPTEVSMRSSTWFDRSSSYPIFSGTWYRYRVISALVSMVLMLVIFLLIAFASRDQWKSVVVPGASLGLGMLCLLTSGIGMAVLVRRQGWPVRKEAIGLVTALLLGLLLSWGVVSGSGTLARMLVYGSASSEVSIALTGNIREVKKDEAEKAEKVDGEGKTAKAAAPADSSPAVEVGPGVGEPSPAEVSAASSSSTAASARSSSSGDAGSEGRNKENTDNTENKDKERKNMWGTVAGVLGVSAFVLHFGGWMDLFLFFRQRRRLEEVLRQQEMDRLKAARNEAELRLSVLVAQVEPHFLFNTLAGVRSAIVTEPQRATAIVDHLVDYLRATIPQMRSDGSSAQARLGPQLEAARAYLALMQARIPRLSYSVESDVDMQDAAIPPLILISLVENAVKHGIEPKIGAARIAIRAREIEVGGVQSLELSVSDDGVGFGGTTSGSGLGLSNIRERLETLYGEQASLTLKALPEGGVAAIILLPLSA</sequence>
<feature type="coiled-coil region" evidence="1">
    <location>
        <begin position="276"/>
        <end position="308"/>
    </location>
</feature>
<dbReference type="GO" id="GO:0000155">
    <property type="term" value="F:phosphorelay sensor kinase activity"/>
    <property type="evidence" value="ECO:0007669"/>
    <property type="project" value="InterPro"/>
</dbReference>
<feature type="compositionally biased region" description="Basic and acidic residues" evidence="2">
    <location>
        <begin position="225"/>
        <end position="243"/>
    </location>
</feature>
<feature type="compositionally biased region" description="Low complexity" evidence="2">
    <location>
        <begin position="199"/>
        <end position="223"/>
    </location>
</feature>
<dbReference type="Gene3D" id="3.30.565.10">
    <property type="entry name" value="Histidine kinase-like ATPase, C-terminal domain"/>
    <property type="match status" value="1"/>
</dbReference>
<dbReference type="SUPFAM" id="SSF55874">
    <property type="entry name" value="ATPase domain of HSP90 chaperone/DNA topoisomerase II/histidine kinase"/>
    <property type="match status" value="1"/>
</dbReference>
<keyword evidence="3" id="KW-0472">Membrane</keyword>
<feature type="transmembrane region" description="Helical" evidence="3">
    <location>
        <begin position="111"/>
        <end position="129"/>
    </location>
</feature>
<feature type="region of interest" description="Disordered" evidence="2">
    <location>
        <begin position="162"/>
        <end position="243"/>
    </location>
</feature>
<dbReference type="Pfam" id="PF06580">
    <property type="entry name" value="His_kinase"/>
    <property type="match status" value="1"/>
</dbReference>
<evidence type="ECO:0000259" key="4">
    <source>
        <dbReference type="SMART" id="SM00387"/>
    </source>
</evidence>
<proteinExistence type="predicted"/>
<organism evidence="5 6">
    <name type="scientific">Undibacterium terreum</name>
    <dbReference type="NCBI Taxonomy" id="1224302"/>
    <lineage>
        <taxon>Bacteria</taxon>
        <taxon>Pseudomonadati</taxon>
        <taxon>Pseudomonadota</taxon>
        <taxon>Betaproteobacteria</taxon>
        <taxon>Burkholderiales</taxon>
        <taxon>Oxalobacteraceae</taxon>
        <taxon>Undibacterium</taxon>
    </lineage>
</organism>
<dbReference type="SMART" id="SM00387">
    <property type="entry name" value="HATPase_c"/>
    <property type="match status" value="1"/>
</dbReference>
<dbReference type="PANTHER" id="PTHR34220:SF9">
    <property type="entry name" value="SIGNAL TRANSDUCTION HISTIDINE KINASE INTERNAL REGION DOMAIN-CONTAINING PROTEIN"/>
    <property type="match status" value="1"/>
</dbReference>
<name>A0A916V0K0_9BURK</name>
<dbReference type="GO" id="GO:0016020">
    <property type="term" value="C:membrane"/>
    <property type="evidence" value="ECO:0007669"/>
    <property type="project" value="InterPro"/>
</dbReference>
<feature type="transmembrane region" description="Helical" evidence="3">
    <location>
        <begin position="246"/>
        <end position="273"/>
    </location>
</feature>
<dbReference type="InterPro" id="IPR003594">
    <property type="entry name" value="HATPase_dom"/>
</dbReference>
<evidence type="ECO:0000313" key="6">
    <source>
        <dbReference type="Proteomes" id="UP000637423"/>
    </source>
</evidence>
<evidence type="ECO:0000256" key="3">
    <source>
        <dbReference type="SAM" id="Phobius"/>
    </source>
</evidence>
<keyword evidence="1" id="KW-0175">Coiled coil</keyword>
<keyword evidence="6" id="KW-1185">Reference proteome</keyword>
<feature type="domain" description="Histidine kinase/HSP90-like ATPase" evidence="4">
    <location>
        <begin position="393"/>
        <end position="497"/>
    </location>
</feature>
<protein>
    <recommendedName>
        <fullName evidence="4">Histidine kinase/HSP90-like ATPase domain-containing protein</fullName>
    </recommendedName>
</protein>